<dbReference type="EMBL" id="BLXT01000880">
    <property type="protein sequence ID" value="GFN81165.1"/>
    <property type="molecule type" value="Genomic_DNA"/>
</dbReference>
<gene>
    <name evidence="1" type="ORF">PoB_000767100</name>
</gene>
<dbReference type="AlphaFoldDB" id="A0AAV3YDA4"/>
<evidence type="ECO:0000313" key="1">
    <source>
        <dbReference type="EMBL" id="GFN81165.1"/>
    </source>
</evidence>
<dbReference type="Proteomes" id="UP000735302">
    <property type="component" value="Unassembled WGS sequence"/>
</dbReference>
<organism evidence="1 2">
    <name type="scientific">Plakobranchus ocellatus</name>
    <dbReference type="NCBI Taxonomy" id="259542"/>
    <lineage>
        <taxon>Eukaryota</taxon>
        <taxon>Metazoa</taxon>
        <taxon>Spiralia</taxon>
        <taxon>Lophotrochozoa</taxon>
        <taxon>Mollusca</taxon>
        <taxon>Gastropoda</taxon>
        <taxon>Heterobranchia</taxon>
        <taxon>Euthyneura</taxon>
        <taxon>Panpulmonata</taxon>
        <taxon>Sacoglossa</taxon>
        <taxon>Placobranchoidea</taxon>
        <taxon>Plakobranchidae</taxon>
        <taxon>Plakobranchus</taxon>
    </lineage>
</organism>
<sequence length="107" mass="12525">MTPRCLPDTNFLLLGCLPGIRIREHHIELVSNPAPNHFGQLDDLSSEYFFYEATFHSFCSIFNENCSQLFQLIALGLLFSYCHIWRVCLEDHRLKNPQILWRQSLLA</sequence>
<reference evidence="1 2" key="1">
    <citation type="journal article" date="2021" name="Elife">
        <title>Chloroplast acquisition without the gene transfer in kleptoplastic sea slugs, Plakobranchus ocellatus.</title>
        <authorList>
            <person name="Maeda T."/>
            <person name="Takahashi S."/>
            <person name="Yoshida T."/>
            <person name="Shimamura S."/>
            <person name="Takaki Y."/>
            <person name="Nagai Y."/>
            <person name="Toyoda A."/>
            <person name="Suzuki Y."/>
            <person name="Arimoto A."/>
            <person name="Ishii H."/>
            <person name="Satoh N."/>
            <person name="Nishiyama T."/>
            <person name="Hasebe M."/>
            <person name="Maruyama T."/>
            <person name="Minagawa J."/>
            <person name="Obokata J."/>
            <person name="Shigenobu S."/>
        </authorList>
    </citation>
    <scope>NUCLEOTIDE SEQUENCE [LARGE SCALE GENOMIC DNA]</scope>
</reference>
<evidence type="ECO:0000313" key="2">
    <source>
        <dbReference type="Proteomes" id="UP000735302"/>
    </source>
</evidence>
<keyword evidence="2" id="KW-1185">Reference proteome</keyword>
<name>A0AAV3YDA4_9GAST</name>
<proteinExistence type="predicted"/>
<comment type="caution">
    <text evidence="1">The sequence shown here is derived from an EMBL/GenBank/DDBJ whole genome shotgun (WGS) entry which is preliminary data.</text>
</comment>
<accession>A0AAV3YDA4</accession>
<protein>
    <submittedName>
        <fullName evidence="1">Uncharacterized protein</fullName>
    </submittedName>
</protein>